<dbReference type="InterPro" id="IPR046847">
    <property type="entry name" value="Xre-like_HTH"/>
</dbReference>
<feature type="domain" description="Antitoxin Xre-like helix-turn-helix" evidence="2">
    <location>
        <begin position="95"/>
        <end position="135"/>
    </location>
</feature>
<evidence type="ECO:0000259" key="2">
    <source>
        <dbReference type="Pfam" id="PF20432"/>
    </source>
</evidence>
<dbReference type="InterPro" id="IPR024467">
    <property type="entry name" value="Xre/MbcA/ParS-like_toxin-bd"/>
</dbReference>
<comment type="caution">
    <text evidence="3">The sequence shown here is derived from an EMBL/GenBank/DDBJ whole genome shotgun (WGS) entry which is preliminary data.</text>
</comment>
<dbReference type="Proteomes" id="UP000181901">
    <property type="component" value="Unassembled WGS sequence"/>
</dbReference>
<dbReference type="EMBL" id="LKAQ01000004">
    <property type="protein sequence ID" value="OIQ49357.1"/>
    <property type="molecule type" value="Genomic_DNA"/>
</dbReference>
<dbReference type="Pfam" id="PF09722">
    <property type="entry name" value="Xre_MbcA_ParS_C"/>
    <property type="match status" value="1"/>
</dbReference>
<feature type="domain" description="Antitoxin Xre/MbcA/ParS-like toxin-binding" evidence="1">
    <location>
        <begin position="141"/>
        <end position="192"/>
    </location>
</feature>
<dbReference type="GO" id="GO:0003677">
    <property type="term" value="F:DNA binding"/>
    <property type="evidence" value="ECO:0007669"/>
    <property type="project" value="InterPro"/>
</dbReference>
<dbReference type="RefSeq" id="WP_071544881.1">
    <property type="nucleotide sequence ID" value="NZ_LKAQ01000004.1"/>
</dbReference>
<dbReference type="Pfam" id="PF20432">
    <property type="entry name" value="Xre-like-HTH"/>
    <property type="match status" value="1"/>
</dbReference>
<sequence length="195" mass="21801">MPAARDKNNIGERNIPGAFNVDCVPNANEQFHGATDAGSGSPSIREEAIRTWLECQAIFTHESALLRLHEKTPSTIQGYIRKGFLPEEVDFTTQLTGLTQRDLTEKLGLSTRTLQRNLKEKKRLSPEKSDRLFRLQKLTSAALDLFDGNVMAMQQWIKTPLPVLNGESPISYSDTEPGAQFVLDLIDRLENGVFS</sequence>
<dbReference type="AlphaFoldDB" id="A0A1J5MRW9"/>
<evidence type="ECO:0000313" key="4">
    <source>
        <dbReference type="Proteomes" id="UP000181901"/>
    </source>
</evidence>
<dbReference type="NCBIfam" id="TIGR02293">
    <property type="entry name" value="TAS_TIGR02293"/>
    <property type="match status" value="1"/>
</dbReference>
<evidence type="ECO:0000313" key="3">
    <source>
        <dbReference type="EMBL" id="OIQ49357.1"/>
    </source>
</evidence>
<evidence type="ECO:0000259" key="1">
    <source>
        <dbReference type="Pfam" id="PF09722"/>
    </source>
</evidence>
<proteinExistence type="predicted"/>
<reference evidence="3 4" key="1">
    <citation type="submission" date="2015-09" db="EMBL/GenBank/DDBJ databases">
        <title>Genome of Desulfovibrio dechloracetivorans BerOc1, a mercury methylating strain isolated from highly hydrocarbons and metals contaminated coastal sediments.</title>
        <authorList>
            <person name="Goni Urriza M."/>
            <person name="Gassie C."/>
            <person name="Bouchez O."/>
            <person name="Klopp C."/>
            <person name="Ranchou-Peyruse A."/>
            <person name="Remy G."/>
        </authorList>
    </citation>
    <scope>NUCLEOTIDE SEQUENCE [LARGE SCALE GENOMIC DNA]</scope>
    <source>
        <strain evidence="3 4">BerOc1</strain>
    </source>
</reference>
<protein>
    <submittedName>
        <fullName evidence="3">Uncharacterized protein</fullName>
    </submittedName>
</protein>
<accession>A0A1J5MRW9</accession>
<gene>
    <name evidence="3" type="ORF">BerOc1_01282</name>
</gene>
<keyword evidence="4" id="KW-1185">Reference proteome</keyword>
<dbReference type="InterPro" id="IPR011979">
    <property type="entry name" value="Antitox_Xre"/>
</dbReference>
<name>A0A1J5MRW9_9BACT</name>
<organism evidence="3 4">
    <name type="scientific">Pseudodesulfovibrio hydrargyri</name>
    <dbReference type="NCBI Taxonomy" id="2125990"/>
    <lineage>
        <taxon>Bacteria</taxon>
        <taxon>Pseudomonadati</taxon>
        <taxon>Thermodesulfobacteriota</taxon>
        <taxon>Desulfovibrionia</taxon>
        <taxon>Desulfovibrionales</taxon>
        <taxon>Desulfovibrionaceae</taxon>
    </lineage>
</organism>